<dbReference type="Proteomes" id="UP000626109">
    <property type="component" value="Unassembled WGS sequence"/>
</dbReference>
<accession>A0A813EK75</accession>
<feature type="compositionally biased region" description="Basic and acidic residues" evidence="1">
    <location>
        <begin position="8"/>
        <end position="18"/>
    </location>
</feature>
<name>A0A813EK75_POLGL</name>
<evidence type="ECO:0000313" key="2">
    <source>
        <dbReference type="EMBL" id="CAE8601278.1"/>
    </source>
</evidence>
<evidence type="ECO:0000313" key="4">
    <source>
        <dbReference type="Proteomes" id="UP000654075"/>
    </source>
</evidence>
<reference evidence="2" key="1">
    <citation type="submission" date="2021-02" db="EMBL/GenBank/DDBJ databases">
        <authorList>
            <person name="Dougan E. K."/>
            <person name="Rhodes N."/>
            <person name="Thang M."/>
            <person name="Chan C."/>
        </authorList>
    </citation>
    <scope>NUCLEOTIDE SEQUENCE</scope>
</reference>
<feature type="region of interest" description="Disordered" evidence="1">
    <location>
        <begin position="110"/>
        <end position="165"/>
    </location>
</feature>
<sequence length="196" mass="21346">MSLFPQREGARTNEDLGRQHPVQSLEDALEDDTEEGKPEFRSALQPSSKPLDMPLPDKDILRERLQTIPMLGLDREGLFDESLRSALSFEDDEGTSQPFDPLGDVMDWLGHADLGEDDPELALRGESSSGLRGGNSPGTPLGDAPSWPEKPWRPSFAAGGGPGKSSAYCGLGGVDQAPPCAVDVEEEEWDMRQRQT</sequence>
<feature type="non-terminal residue" evidence="2">
    <location>
        <position position="1"/>
    </location>
</feature>
<protein>
    <submittedName>
        <fullName evidence="2">Uncharacterized protein</fullName>
    </submittedName>
</protein>
<gene>
    <name evidence="2" type="ORF">PGLA1383_LOCUS19573</name>
    <name evidence="3" type="ORF">PGLA2088_LOCUS40330</name>
</gene>
<dbReference type="Proteomes" id="UP000654075">
    <property type="component" value="Unassembled WGS sequence"/>
</dbReference>
<evidence type="ECO:0000256" key="1">
    <source>
        <dbReference type="SAM" id="MobiDB-lite"/>
    </source>
</evidence>
<comment type="caution">
    <text evidence="2">The sequence shown here is derived from an EMBL/GenBank/DDBJ whole genome shotgun (WGS) entry which is preliminary data.</text>
</comment>
<dbReference type="EMBL" id="CAJNNV010012990">
    <property type="protein sequence ID" value="CAE8601278.1"/>
    <property type="molecule type" value="Genomic_DNA"/>
</dbReference>
<proteinExistence type="predicted"/>
<evidence type="ECO:0000313" key="3">
    <source>
        <dbReference type="EMBL" id="CAE8718877.1"/>
    </source>
</evidence>
<dbReference type="EMBL" id="CAJNNW010033435">
    <property type="protein sequence ID" value="CAE8718877.1"/>
    <property type="molecule type" value="Genomic_DNA"/>
</dbReference>
<dbReference type="AlphaFoldDB" id="A0A813EK75"/>
<feature type="region of interest" description="Disordered" evidence="1">
    <location>
        <begin position="1"/>
        <end position="58"/>
    </location>
</feature>
<organism evidence="2 4">
    <name type="scientific">Polarella glacialis</name>
    <name type="common">Dinoflagellate</name>
    <dbReference type="NCBI Taxonomy" id="89957"/>
    <lineage>
        <taxon>Eukaryota</taxon>
        <taxon>Sar</taxon>
        <taxon>Alveolata</taxon>
        <taxon>Dinophyceae</taxon>
        <taxon>Suessiales</taxon>
        <taxon>Suessiaceae</taxon>
        <taxon>Polarella</taxon>
    </lineage>
</organism>
<keyword evidence="4" id="KW-1185">Reference proteome</keyword>